<sequence length="380" mass="42435">MVVKEIRRVLNFIFSIEFLRMGVFWTLSLLISHLRLLNWCLCARNSFSYSRQPVASKSTAKRPICIITGATSGLGAAAAHALAKEGFLVVLVGRSGHLLTKTMSEIKKLNEDAQLEAFEVDLSSFSSIMKFKDSIQQWLLDMNLHSSIQLLINNAGILATSYRETADGLDEMMMANYMGAFCLTKVLLPLLMQSPCPSRIVNVSSFTHRNGKDIIFQVNKEFISGNYFANLKQYPFAWIYGYSKLCMVLFSYELQRRINIMDKASQLTVNVADPGAVKTNIMREVPFCLSLLAVSVLKLLGLLQYPENGISSILDAALAPPGTSGMYFFGGKGRMLKSSPMSYDGKLAGRLWRKSCDLFLELKLAYDKKTANLAYQLQLS</sequence>
<dbReference type="SUPFAM" id="SSF51735">
    <property type="entry name" value="NAD(P)-binding Rossmann-fold domains"/>
    <property type="match status" value="1"/>
</dbReference>
<dbReference type="GO" id="GO:0016491">
    <property type="term" value="F:oxidoreductase activity"/>
    <property type="evidence" value="ECO:0007669"/>
    <property type="project" value="UniProtKB-KW"/>
</dbReference>
<evidence type="ECO:0000313" key="5">
    <source>
        <dbReference type="Proteomes" id="UP001153076"/>
    </source>
</evidence>
<accession>A0A9Q1GXB5</accession>
<evidence type="ECO:0000256" key="2">
    <source>
        <dbReference type="ARBA" id="ARBA00023002"/>
    </source>
</evidence>
<keyword evidence="2" id="KW-0560">Oxidoreductase</keyword>
<feature type="transmembrane region" description="Helical" evidence="3">
    <location>
        <begin position="12"/>
        <end position="34"/>
    </location>
</feature>
<dbReference type="EMBL" id="JAKOGI010001225">
    <property type="protein sequence ID" value="KAJ8426894.1"/>
    <property type="molecule type" value="Genomic_DNA"/>
</dbReference>
<protein>
    <submittedName>
        <fullName evidence="4">Uncharacterized protein</fullName>
    </submittedName>
</protein>
<dbReference type="Proteomes" id="UP001153076">
    <property type="component" value="Unassembled WGS sequence"/>
</dbReference>
<dbReference type="InterPro" id="IPR036291">
    <property type="entry name" value="NAD(P)-bd_dom_sf"/>
</dbReference>
<dbReference type="PRINTS" id="PR00081">
    <property type="entry name" value="GDHRDH"/>
</dbReference>
<dbReference type="PANTHER" id="PTHR24320">
    <property type="entry name" value="RETINOL DEHYDROGENASE"/>
    <property type="match status" value="1"/>
</dbReference>
<dbReference type="OrthoDB" id="542013at2759"/>
<comment type="similarity">
    <text evidence="1">Belongs to the short-chain dehydrogenases/reductases (SDR) family.</text>
</comment>
<name>A0A9Q1GXB5_9CARY</name>
<keyword evidence="3" id="KW-0472">Membrane</keyword>
<gene>
    <name evidence="4" type="ORF">Cgig2_005273</name>
</gene>
<comment type="caution">
    <text evidence="4">The sequence shown here is derived from an EMBL/GenBank/DDBJ whole genome shotgun (WGS) entry which is preliminary data.</text>
</comment>
<organism evidence="4 5">
    <name type="scientific">Carnegiea gigantea</name>
    <dbReference type="NCBI Taxonomy" id="171969"/>
    <lineage>
        <taxon>Eukaryota</taxon>
        <taxon>Viridiplantae</taxon>
        <taxon>Streptophyta</taxon>
        <taxon>Embryophyta</taxon>
        <taxon>Tracheophyta</taxon>
        <taxon>Spermatophyta</taxon>
        <taxon>Magnoliopsida</taxon>
        <taxon>eudicotyledons</taxon>
        <taxon>Gunneridae</taxon>
        <taxon>Pentapetalae</taxon>
        <taxon>Caryophyllales</taxon>
        <taxon>Cactineae</taxon>
        <taxon>Cactaceae</taxon>
        <taxon>Cactoideae</taxon>
        <taxon>Echinocereeae</taxon>
        <taxon>Carnegiea</taxon>
    </lineage>
</organism>
<dbReference type="InterPro" id="IPR002347">
    <property type="entry name" value="SDR_fam"/>
</dbReference>
<keyword evidence="5" id="KW-1185">Reference proteome</keyword>
<reference evidence="4" key="1">
    <citation type="submission" date="2022-04" db="EMBL/GenBank/DDBJ databases">
        <title>Carnegiea gigantea Genome sequencing and assembly v2.</title>
        <authorList>
            <person name="Copetti D."/>
            <person name="Sanderson M.J."/>
            <person name="Burquez A."/>
            <person name="Wojciechowski M.F."/>
        </authorList>
    </citation>
    <scope>NUCLEOTIDE SEQUENCE</scope>
    <source>
        <strain evidence="4">SGP5-SGP5p</strain>
        <tissue evidence="4">Aerial part</tissue>
    </source>
</reference>
<dbReference type="AlphaFoldDB" id="A0A9Q1GXB5"/>
<dbReference type="PANTHER" id="PTHR24320:SF227">
    <property type="entry name" value="RETINOL DEHYDROGENASE 11"/>
    <property type="match status" value="1"/>
</dbReference>
<evidence type="ECO:0000256" key="3">
    <source>
        <dbReference type="SAM" id="Phobius"/>
    </source>
</evidence>
<keyword evidence="3" id="KW-0812">Transmembrane</keyword>
<proteinExistence type="inferred from homology"/>
<evidence type="ECO:0000256" key="1">
    <source>
        <dbReference type="ARBA" id="ARBA00006484"/>
    </source>
</evidence>
<evidence type="ECO:0000313" key="4">
    <source>
        <dbReference type="EMBL" id="KAJ8426894.1"/>
    </source>
</evidence>
<dbReference type="Pfam" id="PF00106">
    <property type="entry name" value="adh_short"/>
    <property type="match status" value="1"/>
</dbReference>
<keyword evidence="3" id="KW-1133">Transmembrane helix</keyword>
<dbReference type="Gene3D" id="3.40.50.720">
    <property type="entry name" value="NAD(P)-binding Rossmann-like Domain"/>
    <property type="match status" value="1"/>
</dbReference>